<evidence type="ECO:0000313" key="7">
    <source>
        <dbReference type="Proteomes" id="UP000316008"/>
    </source>
</evidence>
<name>A0A556N7P3_9FLAO</name>
<reference evidence="6 7" key="1">
    <citation type="submission" date="2019-07" db="EMBL/GenBank/DDBJ databases">
        <authorList>
            <person name="Huq M.A."/>
        </authorList>
    </citation>
    <scope>NUCLEOTIDE SEQUENCE [LARGE SCALE GENOMIC DNA]</scope>
    <source>
        <strain evidence="6 7">MAH-3</strain>
    </source>
</reference>
<dbReference type="OrthoDB" id="9773233at2"/>
<feature type="domain" description="RsdA/BaiN/AoA(So)-like insert" evidence="5">
    <location>
        <begin position="189"/>
        <end position="348"/>
    </location>
</feature>
<evidence type="ECO:0000256" key="3">
    <source>
        <dbReference type="ARBA" id="ARBA00022827"/>
    </source>
</evidence>
<dbReference type="RefSeq" id="WP_144331731.1">
    <property type="nucleotide sequence ID" value="NZ_VLPL01000001.1"/>
</dbReference>
<accession>A0A556N7P3</accession>
<sequence length="407" mass="45115">MKEWDVLVIGAGAAGCFSAIKASENFKQARIAILERSSKPLAKVKISGGGRCNVTNVISEPGELSTHYPRGERFLKKAFYQFTSSDMKAWLESKDVPLKLYPDGCYFPVSNDSQTIIDCFLNELKKKEVQLLLNQRVELIKKTDSGLFEVQTPDGTYYSKTVIVTTGGQPKVSGFELLKEFNLKIVPPVPSLFTFNMPNEPIKELMGIVQESALVKIIGEKWASNGPLLITHWGMSGPAVLKSSAFGARIFESKGYQSQIAVNWTGEENQESVRGVINEFIKSNKLVVNTPLYTIKSRLWVYLVDKAGIPNQFKCSELTLKHRNKLLEILVNDVYSMEGKTTFKEEFVTAGGVDLNEINVQTMESKKVPGLFFAGEILDIDGVTGGFNFQAAWTTAAIAGKNVLENR</sequence>
<evidence type="ECO:0000256" key="2">
    <source>
        <dbReference type="ARBA" id="ARBA00022630"/>
    </source>
</evidence>
<dbReference type="InterPro" id="IPR057661">
    <property type="entry name" value="RsdA/BaiN/AoA(So)_Rossmann"/>
</dbReference>
<keyword evidence="3" id="KW-0274">FAD</keyword>
<dbReference type="PRINTS" id="PR00368">
    <property type="entry name" value="FADPNR"/>
</dbReference>
<feature type="domain" description="RsdA/BaiN/AoA(So)-like Rossmann fold-like" evidence="4">
    <location>
        <begin position="5"/>
        <end position="401"/>
    </location>
</feature>
<proteinExistence type="predicted"/>
<dbReference type="Gene3D" id="2.40.30.10">
    <property type="entry name" value="Translation factors"/>
    <property type="match status" value="1"/>
</dbReference>
<evidence type="ECO:0000256" key="1">
    <source>
        <dbReference type="ARBA" id="ARBA00001974"/>
    </source>
</evidence>
<dbReference type="Pfam" id="PF22780">
    <property type="entry name" value="HI0933_like_1st"/>
    <property type="match status" value="1"/>
</dbReference>
<dbReference type="PANTHER" id="PTHR42887:SF2">
    <property type="entry name" value="OS12G0638800 PROTEIN"/>
    <property type="match status" value="1"/>
</dbReference>
<protein>
    <submittedName>
        <fullName evidence="6">NAD(P)/FAD-dependent oxidoreductase</fullName>
    </submittedName>
</protein>
<keyword evidence="2" id="KW-0285">Flavoprotein</keyword>
<dbReference type="AlphaFoldDB" id="A0A556N7P3"/>
<dbReference type="NCBIfam" id="TIGR00275">
    <property type="entry name" value="aminoacetone oxidase family FAD-binding enzyme"/>
    <property type="match status" value="1"/>
</dbReference>
<dbReference type="Proteomes" id="UP000316008">
    <property type="component" value="Unassembled WGS sequence"/>
</dbReference>
<evidence type="ECO:0000259" key="4">
    <source>
        <dbReference type="Pfam" id="PF03486"/>
    </source>
</evidence>
<dbReference type="InterPro" id="IPR036188">
    <property type="entry name" value="FAD/NAD-bd_sf"/>
</dbReference>
<dbReference type="SUPFAM" id="SSF51905">
    <property type="entry name" value="FAD/NAD(P)-binding domain"/>
    <property type="match status" value="1"/>
</dbReference>
<evidence type="ECO:0000313" key="6">
    <source>
        <dbReference type="EMBL" id="TSJ48196.1"/>
    </source>
</evidence>
<dbReference type="Pfam" id="PF03486">
    <property type="entry name" value="HI0933_like"/>
    <property type="match status" value="1"/>
</dbReference>
<dbReference type="InterPro" id="IPR023166">
    <property type="entry name" value="BaiN-like_dom_sf"/>
</dbReference>
<dbReference type="SUPFAM" id="SSF160996">
    <property type="entry name" value="HI0933 insert domain-like"/>
    <property type="match status" value="1"/>
</dbReference>
<comment type="cofactor">
    <cofactor evidence="1">
        <name>FAD</name>
        <dbReference type="ChEBI" id="CHEBI:57692"/>
    </cofactor>
</comment>
<comment type="caution">
    <text evidence="6">The sequence shown here is derived from an EMBL/GenBank/DDBJ whole genome shotgun (WGS) entry which is preliminary data.</text>
</comment>
<organism evidence="6 7">
    <name type="scientific">Fluviicola chungangensis</name>
    <dbReference type="NCBI Taxonomy" id="2597671"/>
    <lineage>
        <taxon>Bacteria</taxon>
        <taxon>Pseudomonadati</taxon>
        <taxon>Bacteroidota</taxon>
        <taxon>Flavobacteriia</taxon>
        <taxon>Flavobacteriales</taxon>
        <taxon>Crocinitomicaceae</taxon>
        <taxon>Fluviicola</taxon>
    </lineage>
</organism>
<dbReference type="Gene3D" id="1.10.8.260">
    <property type="entry name" value="HI0933 insert domain-like"/>
    <property type="match status" value="1"/>
</dbReference>
<dbReference type="PANTHER" id="PTHR42887">
    <property type="entry name" value="OS12G0638800 PROTEIN"/>
    <property type="match status" value="1"/>
</dbReference>
<dbReference type="PROSITE" id="PS51257">
    <property type="entry name" value="PROKAR_LIPOPROTEIN"/>
    <property type="match status" value="1"/>
</dbReference>
<dbReference type="EMBL" id="VLPL01000001">
    <property type="protein sequence ID" value="TSJ48196.1"/>
    <property type="molecule type" value="Genomic_DNA"/>
</dbReference>
<evidence type="ECO:0000259" key="5">
    <source>
        <dbReference type="Pfam" id="PF22780"/>
    </source>
</evidence>
<dbReference type="InterPro" id="IPR004792">
    <property type="entry name" value="BaiN-like"/>
</dbReference>
<gene>
    <name evidence="6" type="ORF">FO442_03395</name>
</gene>
<dbReference type="PRINTS" id="PR00411">
    <property type="entry name" value="PNDRDTASEI"/>
</dbReference>
<keyword evidence="7" id="KW-1185">Reference proteome</keyword>
<dbReference type="InterPro" id="IPR055178">
    <property type="entry name" value="RsdA/BaiN/AoA(So)-like_dom"/>
</dbReference>
<dbReference type="Gene3D" id="3.50.50.60">
    <property type="entry name" value="FAD/NAD(P)-binding domain"/>
    <property type="match status" value="1"/>
</dbReference>